<dbReference type="OrthoDB" id="5958450at2"/>
<accession>A0A1M7E8S5</accession>
<dbReference type="Proteomes" id="UP000184123">
    <property type="component" value="Unassembled WGS sequence"/>
</dbReference>
<dbReference type="InterPro" id="IPR010987">
    <property type="entry name" value="Glutathione-S-Trfase_C-like"/>
</dbReference>
<name>A0A1M7E8S5_9GAMM</name>
<dbReference type="SUPFAM" id="SSF52833">
    <property type="entry name" value="Thioredoxin-like"/>
    <property type="match status" value="1"/>
</dbReference>
<gene>
    <name evidence="6" type="ORF">HCU01_07490</name>
    <name evidence="7" type="ORF">SAMN05660971_01662</name>
</gene>
<dbReference type="Pfam" id="PF00043">
    <property type="entry name" value="GST_C"/>
    <property type="match status" value="1"/>
</dbReference>
<dbReference type="GO" id="GO:0016740">
    <property type="term" value="F:transferase activity"/>
    <property type="evidence" value="ECO:0007669"/>
    <property type="project" value="UniProtKB-KW"/>
</dbReference>
<dbReference type="SFLD" id="SFLDG01150">
    <property type="entry name" value="Main.1:_Beta-like"/>
    <property type="match status" value="1"/>
</dbReference>
<dbReference type="InterPro" id="IPR036282">
    <property type="entry name" value="Glutathione-S-Trfase_C_sf"/>
</dbReference>
<sequence>MRLLGRSNSVNVKKVMWCAHELDISLERVDLGGPFGGVDTPEFRQRNPNGLIPVLEDGDLTIWESNAILRYLLATRGQGRLGSHDATSMARSDMWMDWVLSTLSFPFRELFQNKVRKTEETRDHEAMARGLVASGEKLAVVDAVLARQVWLSGEEFGIGDIPMGCYAYGWFNMDIERPELPHLQAWYERLTEREGYRTHVMLPLT</sequence>
<dbReference type="SFLD" id="SFLDS00019">
    <property type="entry name" value="Glutathione_Transferase_(cytos"/>
    <property type="match status" value="1"/>
</dbReference>
<evidence type="ECO:0000256" key="1">
    <source>
        <dbReference type="ARBA" id="ARBA00007409"/>
    </source>
</evidence>
<dbReference type="FunFam" id="3.40.30.10:FF:000039">
    <property type="entry name" value="Glutathione S-transferase domain"/>
    <property type="match status" value="1"/>
</dbReference>
<dbReference type="Gene3D" id="1.20.1050.10">
    <property type="match status" value="1"/>
</dbReference>
<dbReference type="Gene3D" id="3.40.30.10">
    <property type="entry name" value="Glutaredoxin"/>
    <property type="match status" value="1"/>
</dbReference>
<comment type="similarity">
    <text evidence="1 3">Belongs to the GST superfamily.</text>
</comment>
<feature type="domain" description="GST N-terminal" evidence="4">
    <location>
        <begin position="1"/>
        <end position="80"/>
    </location>
</feature>
<dbReference type="STRING" id="44933.SAMN05660971_01662"/>
<dbReference type="SFLD" id="SFLDG00358">
    <property type="entry name" value="Main_(cytGST)"/>
    <property type="match status" value="1"/>
</dbReference>
<dbReference type="AlphaFoldDB" id="A0A1M7E8S5"/>
<dbReference type="RefSeq" id="WP_073434542.1">
    <property type="nucleotide sequence ID" value="NZ_BJXU01000026.1"/>
</dbReference>
<reference evidence="6 9" key="2">
    <citation type="submission" date="2019-07" db="EMBL/GenBank/DDBJ databases">
        <title>Whole genome shotgun sequence of Halomonas cupida NBRC 102219.</title>
        <authorList>
            <person name="Hosoyama A."/>
            <person name="Uohara A."/>
            <person name="Ohji S."/>
            <person name="Ichikawa N."/>
        </authorList>
    </citation>
    <scope>NUCLEOTIDE SEQUENCE [LARGE SCALE GENOMIC DNA]</scope>
    <source>
        <strain evidence="6 9">NBRC 102219</strain>
    </source>
</reference>
<dbReference type="EMBL" id="BJXU01000026">
    <property type="protein sequence ID" value="GEN22800.1"/>
    <property type="molecule type" value="Genomic_DNA"/>
</dbReference>
<evidence type="ECO:0000313" key="7">
    <source>
        <dbReference type="EMBL" id="SHL87769.1"/>
    </source>
</evidence>
<evidence type="ECO:0000259" key="5">
    <source>
        <dbReference type="PROSITE" id="PS50405"/>
    </source>
</evidence>
<dbReference type="Pfam" id="PF02798">
    <property type="entry name" value="GST_N"/>
    <property type="match status" value="1"/>
</dbReference>
<proteinExistence type="inferred from homology"/>
<protein>
    <submittedName>
        <fullName evidence="7">Glutathione S-transferase</fullName>
    </submittedName>
</protein>
<organism evidence="7 8">
    <name type="scientific">Halomonas cupida</name>
    <dbReference type="NCBI Taxonomy" id="44933"/>
    <lineage>
        <taxon>Bacteria</taxon>
        <taxon>Pseudomonadati</taxon>
        <taxon>Pseudomonadota</taxon>
        <taxon>Gammaproteobacteria</taxon>
        <taxon>Oceanospirillales</taxon>
        <taxon>Halomonadaceae</taxon>
        <taxon>Halomonas</taxon>
    </lineage>
</organism>
<feature type="domain" description="GST C-terminal" evidence="5">
    <location>
        <begin position="85"/>
        <end position="205"/>
    </location>
</feature>
<dbReference type="InterPro" id="IPR040079">
    <property type="entry name" value="Glutathione_S-Trfase"/>
</dbReference>
<dbReference type="CDD" id="cd03047">
    <property type="entry name" value="GST_N_2"/>
    <property type="match status" value="1"/>
</dbReference>
<dbReference type="PANTHER" id="PTHR44051:SF19">
    <property type="entry name" value="DISULFIDE-BOND OXIDOREDUCTASE YFCG"/>
    <property type="match status" value="1"/>
</dbReference>
<evidence type="ECO:0000313" key="9">
    <source>
        <dbReference type="Proteomes" id="UP000321726"/>
    </source>
</evidence>
<dbReference type="PROSITE" id="PS50405">
    <property type="entry name" value="GST_CTER"/>
    <property type="match status" value="1"/>
</dbReference>
<reference evidence="7 8" key="1">
    <citation type="submission" date="2016-11" db="EMBL/GenBank/DDBJ databases">
        <authorList>
            <person name="Jaros S."/>
            <person name="Januszkiewicz K."/>
            <person name="Wedrychowicz H."/>
        </authorList>
    </citation>
    <scope>NUCLEOTIDE SEQUENCE [LARGE SCALE GENOMIC DNA]</scope>
    <source>
        <strain evidence="7 8">DSM 4740</strain>
    </source>
</reference>
<dbReference type="InterPro" id="IPR036249">
    <property type="entry name" value="Thioredoxin-like_sf"/>
</dbReference>
<dbReference type="PROSITE" id="PS50404">
    <property type="entry name" value="GST_NTER"/>
    <property type="match status" value="1"/>
</dbReference>
<evidence type="ECO:0000256" key="3">
    <source>
        <dbReference type="RuleBase" id="RU003494"/>
    </source>
</evidence>
<evidence type="ECO:0000313" key="8">
    <source>
        <dbReference type="Proteomes" id="UP000184123"/>
    </source>
</evidence>
<dbReference type="SUPFAM" id="SSF47616">
    <property type="entry name" value="GST C-terminal domain-like"/>
    <property type="match status" value="1"/>
</dbReference>
<dbReference type="InterPro" id="IPR004045">
    <property type="entry name" value="Glutathione_S-Trfase_N"/>
</dbReference>
<keyword evidence="9" id="KW-1185">Reference proteome</keyword>
<dbReference type="PANTHER" id="PTHR44051">
    <property type="entry name" value="GLUTATHIONE S-TRANSFERASE-RELATED"/>
    <property type="match status" value="1"/>
</dbReference>
<dbReference type="InterPro" id="IPR004046">
    <property type="entry name" value="GST_C"/>
</dbReference>
<evidence type="ECO:0000256" key="2">
    <source>
        <dbReference type="ARBA" id="ARBA00022679"/>
    </source>
</evidence>
<keyword evidence="2 7" id="KW-0808">Transferase</keyword>
<dbReference type="Proteomes" id="UP000321726">
    <property type="component" value="Unassembled WGS sequence"/>
</dbReference>
<dbReference type="EMBL" id="FRCA01000003">
    <property type="protein sequence ID" value="SHL87769.1"/>
    <property type="molecule type" value="Genomic_DNA"/>
</dbReference>
<evidence type="ECO:0000313" key="6">
    <source>
        <dbReference type="EMBL" id="GEN22800.1"/>
    </source>
</evidence>
<evidence type="ECO:0000259" key="4">
    <source>
        <dbReference type="PROSITE" id="PS50404"/>
    </source>
</evidence>